<feature type="compositionally biased region" description="Polar residues" evidence="1">
    <location>
        <begin position="549"/>
        <end position="564"/>
    </location>
</feature>
<feature type="compositionally biased region" description="Low complexity" evidence="1">
    <location>
        <begin position="381"/>
        <end position="402"/>
    </location>
</feature>
<feature type="compositionally biased region" description="Basic and acidic residues" evidence="1">
    <location>
        <begin position="608"/>
        <end position="618"/>
    </location>
</feature>
<feature type="chain" id="PRO_5034963129" description="Choice-of-anchor A domain-containing protein" evidence="2">
    <location>
        <begin position="20"/>
        <end position="696"/>
    </location>
</feature>
<evidence type="ECO:0000313" key="4">
    <source>
        <dbReference type="EMBL" id="KAG2172291.1"/>
    </source>
</evidence>
<feature type="region of interest" description="Disordered" evidence="1">
    <location>
        <begin position="532"/>
        <end position="584"/>
    </location>
</feature>
<feature type="compositionally biased region" description="Basic and acidic residues" evidence="1">
    <location>
        <begin position="681"/>
        <end position="696"/>
    </location>
</feature>
<evidence type="ECO:0000259" key="3">
    <source>
        <dbReference type="Pfam" id="PF20597"/>
    </source>
</evidence>
<dbReference type="OrthoDB" id="2280597at2759"/>
<accession>A0A8H7PFC9</accession>
<feature type="region of interest" description="Disordered" evidence="1">
    <location>
        <begin position="608"/>
        <end position="696"/>
    </location>
</feature>
<comment type="caution">
    <text evidence="4">The sequence shown here is derived from an EMBL/GenBank/DDBJ whole genome shotgun (WGS) entry which is preliminary data.</text>
</comment>
<feature type="compositionally biased region" description="Basic and acidic residues" evidence="1">
    <location>
        <begin position="626"/>
        <end position="661"/>
    </location>
</feature>
<feature type="region of interest" description="Disordered" evidence="1">
    <location>
        <begin position="380"/>
        <end position="415"/>
    </location>
</feature>
<organism evidence="4 5">
    <name type="scientific">Mortierella isabellina</name>
    <name type="common">Filamentous fungus</name>
    <name type="synonym">Umbelopsis isabellina</name>
    <dbReference type="NCBI Taxonomy" id="91625"/>
    <lineage>
        <taxon>Eukaryota</taxon>
        <taxon>Fungi</taxon>
        <taxon>Fungi incertae sedis</taxon>
        <taxon>Mucoromycota</taxon>
        <taxon>Mucoromycotina</taxon>
        <taxon>Umbelopsidomycetes</taxon>
        <taxon>Umbelopsidales</taxon>
        <taxon>Umbelopsidaceae</taxon>
        <taxon>Umbelopsis</taxon>
    </lineage>
</organism>
<evidence type="ECO:0000256" key="2">
    <source>
        <dbReference type="SAM" id="SignalP"/>
    </source>
</evidence>
<gene>
    <name evidence="4" type="ORF">INT43_004833</name>
</gene>
<keyword evidence="5" id="KW-1185">Reference proteome</keyword>
<feature type="region of interest" description="Disordered" evidence="1">
    <location>
        <begin position="429"/>
        <end position="450"/>
    </location>
</feature>
<sequence>MIVASYIFAVTTLVTTILADTQVVHKAVDFDLSEVNGFVQEPGLKLAEPKLANFLDASCQCNYTSERSWTQLLQFNAIVFGNFETFGSEDILGRLAVGGNLLAPGYVVNSNADAQCYGTNTVPWSQLALAVGGNILSPTTEVHGHWWTGSGGTAIEQNTGCNSPANVDQPFPFSAIQTLLNGYSQAYASMAPNLVLNDDNSIRDLGTLSSGCYNVITLRPCHNSNSNDCITQSNWSFSDHILLGQPNWNGPSNGYPNPNRLLIINVPVFNGETIAITTNQPSVGANNCNLIWNFYPADTNGNYLSAGSFTLIRNTGSPFQGVTLAPSGNILDGSQSVFQGVIFANSYRWNQLNGVEIHNTPSCLNYGFCVPPGQGSSPVVSLSATNSSAQTTTSAASTTPESSPTPPAYTQPASSVTLEFSASSAESTTTVMSSTASESSSSSSEISTTVSSSTSATSVSKIGVSHIAPILSVDTTQITSFTSVTSIGKAPFTIAAPSFTAVNTQISSSTSVTSIGKALNTIAAPSFTAGTTQISSSISNPAPLASDPVPSSASLIPGSASPSTDKCRRHQHHHKHDEYEKYDDEGHAWDNEKDYEHKSHQKFEDDWENNKHKHDDHQPQNADWDDDKHKSKDRQENNDDVDDGKHKHEEKQKNNDGWDNSKHKRGDSEDDGYWEDECEDDTHHYHDGDNDKYKGE</sequence>
<dbReference type="Pfam" id="PF20597">
    <property type="entry name" value="pAdhesive_15"/>
    <property type="match status" value="1"/>
</dbReference>
<evidence type="ECO:0000256" key="1">
    <source>
        <dbReference type="SAM" id="MobiDB-lite"/>
    </source>
</evidence>
<dbReference type="EMBL" id="JAEPQZ010000017">
    <property type="protein sequence ID" value="KAG2172291.1"/>
    <property type="molecule type" value="Genomic_DNA"/>
</dbReference>
<proteinExistence type="predicted"/>
<protein>
    <recommendedName>
        <fullName evidence="3">Choice-of-anchor A domain-containing protein</fullName>
    </recommendedName>
</protein>
<keyword evidence="2" id="KW-0732">Signal</keyword>
<dbReference type="Proteomes" id="UP000654370">
    <property type="component" value="Unassembled WGS sequence"/>
</dbReference>
<feature type="domain" description="Choice-of-anchor A" evidence="3">
    <location>
        <begin position="72"/>
        <end position="359"/>
    </location>
</feature>
<reference evidence="4" key="1">
    <citation type="submission" date="2020-12" db="EMBL/GenBank/DDBJ databases">
        <title>Metabolic potential, ecology and presence of endohyphal bacteria is reflected in genomic diversity of Mucoromycotina.</title>
        <authorList>
            <person name="Muszewska A."/>
            <person name="Okrasinska A."/>
            <person name="Steczkiewicz K."/>
            <person name="Drgas O."/>
            <person name="Orlowska M."/>
            <person name="Perlinska-Lenart U."/>
            <person name="Aleksandrzak-Piekarczyk T."/>
            <person name="Szatraj K."/>
            <person name="Zielenkiewicz U."/>
            <person name="Pilsyk S."/>
            <person name="Malc E."/>
            <person name="Mieczkowski P."/>
            <person name="Kruszewska J.S."/>
            <person name="Biernat P."/>
            <person name="Pawlowska J."/>
        </authorList>
    </citation>
    <scope>NUCLEOTIDE SEQUENCE</scope>
    <source>
        <strain evidence="4">WA0000067209</strain>
    </source>
</reference>
<evidence type="ECO:0000313" key="5">
    <source>
        <dbReference type="Proteomes" id="UP000654370"/>
    </source>
</evidence>
<name>A0A8H7PFC9_MORIS</name>
<feature type="signal peptide" evidence="2">
    <location>
        <begin position="1"/>
        <end position="19"/>
    </location>
</feature>
<feature type="compositionally biased region" description="Acidic residues" evidence="1">
    <location>
        <begin position="668"/>
        <end position="680"/>
    </location>
</feature>
<dbReference type="InterPro" id="IPR026588">
    <property type="entry name" value="Choice_anch_A"/>
</dbReference>
<dbReference type="AlphaFoldDB" id="A0A8H7PFC9"/>